<feature type="transmembrane region" description="Helical" evidence="1">
    <location>
        <begin position="33"/>
        <end position="51"/>
    </location>
</feature>
<sequence length="122" mass="13558">MENLMRFIVRLAINMLTFLLLSMIFPSGFRVDSWGAALLAAFVLSILNAIIKPILTILTLPLTILTFGFFAIVVNAMLLEVTADLVGGFEFSSFGWAMIIALIVSIINTFLTKDLHVQVERH</sequence>
<keyword evidence="1" id="KW-0472">Membrane</keyword>
<dbReference type="PANTHER" id="PTHR37309">
    <property type="entry name" value="SLR0284 PROTEIN"/>
    <property type="match status" value="1"/>
</dbReference>
<keyword evidence="1" id="KW-0812">Transmembrane</keyword>
<dbReference type="EMBL" id="AY615197">
    <property type="protein sequence ID" value="AAU43278.1"/>
    <property type="molecule type" value="Genomic_DNA"/>
</dbReference>
<name>Q5IX66_LEUME</name>
<organism evidence="2">
    <name type="scientific">Leuconostoc mesenteroides</name>
    <dbReference type="NCBI Taxonomy" id="1245"/>
    <lineage>
        <taxon>Bacteria</taxon>
        <taxon>Bacillati</taxon>
        <taxon>Bacillota</taxon>
        <taxon>Bacilli</taxon>
        <taxon>Lactobacillales</taxon>
        <taxon>Lactobacillaceae</taxon>
        <taxon>Leuconostoc</taxon>
    </lineage>
</organism>
<keyword evidence="1" id="KW-1133">Transmembrane helix</keyword>
<evidence type="ECO:0000256" key="1">
    <source>
        <dbReference type="SAM" id="Phobius"/>
    </source>
</evidence>
<dbReference type="InterPro" id="IPR007165">
    <property type="entry name" value="Phage_holin_4_2"/>
</dbReference>
<dbReference type="AlphaFoldDB" id="Q5IX66"/>
<reference evidence="2" key="1">
    <citation type="submission" date="2004-04" db="EMBL/GenBank/DDBJ databases">
        <authorList>
            <person name="Park J.Y."/>
            <person name="Kim J.H."/>
            <person name="Jeong S.J."/>
            <person name="Kim J.H."/>
        </authorList>
    </citation>
    <scope>NUCLEOTIDE SEQUENCE</scope>
    <source>
        <strain evidence="2">C7</strain>
    </source>
</reference>
<dbReference type="PANTHER" id="PTHR37309:SF1">
    <property type="entry name" value="SLR0284 PROTEIN"/>
    <property type="match status" value="1"/>
</dbReference>
<evidence type="ECO:0000313" key="2">
    <source>
        <dbReference type="EMBL" id="AAU43278.1"/>
    </source>
</evidence>
<feature type="transmembrane region" description="Helical" evidence="1">
    <location>
        <begin position="91"/>
        <end position="111"/>
    </location>
</feature>
<dbReference type="Pfam" id="PF04020">
    <property type="entry name" value="Phage_holin_4_2"/>
    <property type="match status" value="1"/>
</dbReference>
<protein>
    <submittedName>
        <fullName evidence="2">Putative membrane protein</fullName>
    </submittedName>
</protein>
<feature type="transmembrane region" description="Helical" evidence="1">
    <location>
        <begin position="58"/>
        <end position="79"/>
    </location>
</feature>
<proteinExistence type="predicted"/>
<accession>Q5IX66</accession>
<feature type="transmembrane region" description="Helical" evidence="1">
    <location>
        <begin position="7"/>
        <end position="27"/>
    </location>
</feature>